<evidence type="ECO:0000313" key="2">
    <source>
        <dbReference type="EMBL" id="RUO20215.1"/>
    </source>
</evidence>
<gene>
    <name evidence="2" type="ORF">CWE06_06200</name>
</gene>
<dbReference type="PANTHER" id="PTHR41252:SF1">
    <property type="entry name" value="BLR2505 PROTEIN"/>
    <property type="match status" value="1"/>
</dbReference>
<dbReference type="Pfam" id="PF12680">
    <property type="entry name" value="SnoaL_2"/>
    <property type="match status" value="1"/>
</dbReference>
<dbReference type="RefSeq" id="WP_126792243.1">
    <property type="nucleotide sequence ID" value="NZ_PIPI01000003.1"/>
</dbReference>
<sequence>MDNKAYMQALYLAFGQGNLDPMLAIMQDDTEWIEAEGGPYGGVYTGVEEIMTNVFGRIQQDWQSFTVVPNQFIVDGDTVVVLGAYTATHNQTGRSFSSPFAHVWTLASGKLKRFQQFVDTHLHNQPLP</sequence>
<protein>
    <submittedName>
        <fullName evidence="2">DUF4440 domain-containing protein</fullName>
    </submittedName>
</protein>
<reference evidence="2 3" key="1">
    <citation type="journal article" date="2011" name="Front. Microbiol.">
        <title>Genomic signatures of strain selection and enhancement in Bacillus atrophaeus var. globigii, a historical biowarfare simulant.</title>
        <authorList>
            <person name="Gibbons H.S."/>
            <person name="Broomall S.M."/>
            <person name="McNew L.A."/>
            <person name="Daligault H."/>
            <person name="Chapman C."/>
            <person name="Bruce D."/>
            <person name="Karavis M."/>
            <person name="Krepps M."/>
            <person name="McGregor P.A."/>
            <person name="Hong C."/>
            <person name="Park K.H."/>
            <person name="Akmal A."/>
            <person name="Feldman A."/>
            <person name="Lin J.S."/>
            <person name="Chang W.E."/>
            <person name="Higgs B.W."/>
            <person name="Demirev P."/>
            <person name="Lindquist J."/>
            <person name="Liem A."/>
            <person name="Fochler E."/>
            <person name="Read T.D."/>
            <person name="Tapia R."/>
            <person name="Johnson S."/>
            <person name="Bishop-Lilly K.A."/>
            <person name="Detter C."/>
            <person name="Han C."/>
            <person name="Sozhamannan S."/>
            <person name="Rosenzweig C.N."/>
            <person name="Skowronski E.W."/>
        </authorList>
    </citation>
    <scope>NUCLEOTIDE SEQUENCE [LARGE SCALE GENOMIC DNA]</scope>
    <source>
        <strain evidence="2 3">AK5</strain>
    </source>
</reference>
<dbReference type="Proteomes" id="UP000288212">
    <property type="component" value="Unassembled WGS sequence"/>
</dbReference>
<dbReference type="PANTHER" id="PTHR41252">
    <property type="entry name" value="BLR2505 PROTEIN"/>
    <property type="match status" value="1"/>
</dbReference>
<feature type="domain" description="SnoaL-like" evidence="1">
    <location>
        <begin position="8"/>
        <end position="113"/>
    </location>
</feature>
<comment type="caution">
    <text evidence="2">The sequence shown here is derived from an EMBL/GenBank/DDBJ whole genome shotgun (WGS) entry which is preliminary data.</text>
</comment>
<organism evidence="2 3">
    <name type="scientific">Aliidiomarina haloalkalitolerans</name>
    <dbReference type="NCBI Taxonomy" id="859059"/>
    <lineage>
        <taxon>Bacteria</taxon>
        <taxon>Pseudomonadati</taxon>
        <taxon>Pseudomonadota</taxon>
        <taxon>Gammaproteobacteria</taxon>
        <taxon>Alteromonadales</taxon>
        <taxon>Idiomarinaceae</taxon>
        <taxon>Aliidiomarina</taxon>
    </lineage>
</organism>
<dbReference type="AlphaFoldDB" id="A0A432VUQ8"/>
<dbReference type="SUPFAM" id="SSF54427">
    <property type="entry name" value="NTF2-like"/>
    <property type="match status" value="1"/>
</dbReference>
<dbReference type="InterPro" id="IPR032710">
    <property type="entry name" value="NTF2-like_dom_sf"/>
</dbReference>
<dbReference type="OrthoDB" id="8451859at2"/>
<dbReference type="EMBL" id="PIPI01000003">
    <property type="protein sequence ID" value="RUO20215.1"/>
    <property type="molecule type" value="Genomic_DNA"/>
</dbReference>
<proteinExistence type="predicted"/>
<accession>A0A432VUQ8</accession>
<dbReference type="InterPro" id="IPR037401">
    <property type="entry name" value="SnoaL-like"/>
</dbReference>
<evidence type="ECO:0000313" key="3">
    <source>
        <dbReference type="Proteomes" id="UP000288212"/>
    </source>
</evidence>
<evidence type="ECO:0000259" key="1">
    <source>
        <dbReference type="Pfam" id="PF12680"/>
    </source>
</evidence>
<dbReference type="Gene3D" id="3.10.450.50">
    <property type="match status" value="1"/>
</dbReference>
<keyword evidence="3" id="KW-1185">Reference proteome</keyword>
<name>A0A432VUQ8_9GAMM</name>